<evidence type="ECO:0000259" key="3">
    <source>
        <dbReference type="PROSITE" id="PS51186"/>
    </source>
</evidence>
<dbReference type="Pfam" id="PF00583">
    <property type="entry name" value="Acetyltransf_1"/>
    <property type="match status" value="1"/>
</dbReference>
<evidence type="ECO:0000313" key="5">
    <source>
        <dbReference type="Proteomes" id="UP000267081"/>
    </source>
</evidence>
<dbReference type="InterPro" id="IPR016181">
    <property type="entry name" value="Acyl_CoA_acyltransferase"/>
</dbReference>
<protein>
    <submittedName>
        <fullName evidence="4">GNAT family N-acetyltransferase</fullName>
    </submittedName>
</protein>
<reference evidence="4 5" key="1">
    <citation type="submission" date="2018-12" db="EMBL/GenBank/DDBJ databases">
        <title>Amycolatopsis eburnea sp. nov. actinomycete associate with arbuscular mycorrhiza fungal spore.</title>
        <authorList>
            <person name="Lumyong S."/>
            <person name="Chaiya L."/>
        </authorList>
    </citation>
    <scope>NUCLEOTIDE SEQUENCE [LARGE SCALE GENOMIC DNA]</scope>
    <source>
        <strain evidence="4 5">GLM-1</strain>
    </source>
</reference>
<dbReference type="SUPFAM" id="SSF55729">
    <property type="entry name" value="Acyl-CoA N-acyltransferases (Nat)"/>
    <property type="match status" value="1"/>
</dbReference>
<dbReference type="CDD" id="cd04301">
    <property type="entry name" value="NAT_SF"/>
    <property type="match status" value="1"/>
</dbReference>
<dbReference type="Proteomes" id="UP000267081">
    <property type="component" value="Unassembled WGS sequence"/>
</dbReference>
<keyword evidence="1 4" id="KW-0808">Transferase</keyword>
<dbReference type="PANTHER" id="PTHR10545">
    <property type="entry name" value="DIAMINE N-ACETYLTRANSFERASE"/>
    <property type="match status" value="1"/>
</dbReference>
<sequence length="145" mass="17034">MKIGPLEETDRERWETLARGYKEFYRTEVPDEGYERTWRRLRRAEDVFGCAARLDSGRMVGFAHYLFHANPWAARSCYLQDLFVAETERGRGVGRGLIEYVAQVARDHGAARLHWLTQQDNERARLLYDKVAVARGFISYDRFLD</sequence>
<feature type="domain" description="N-acetyltransferase" evidence="3">
    <location>
        <begin position="1"/>
        <end position="145"/>
    </location>
</feature>
<organism evidence="4 5">
    <name type="scientific">Amycolatopsis eburnea</name>
    <dbReference type="NCBI Taxonomy" id="2267691"/>
    <lineage>
        <taxon>Bacteria</taxon>
        <taxon>Bacillati</taxon>
        <taxon>Actinomycetota</taxon>
        <taxon>Actinomycetes</taxon>
        <taxon>Pseudonocardiales</taxon>
        <taxon>Pseudonocardiaceae</taxon>
        <taxon>Amycolatopsis</taxon>
    </lineage>
</organism>
<name>A0A427SX19_9PSEU</name>
<dbReference type="OrthoDB" id="9805924at2"/>
<comment type="caution">
    <text evidence="4">The sequence shown here is derived from an EMBL/GenBank/DDBJ whole genome shotgun (WGS) entry which is preliminary data.</text>
</comment>
<evidence type="ECO:0000313" key="4">
    <source>
        <dbReference type="EMBL" id="RSD09228.1"/>
    </source>
</evidence>
<dbReference type="InterPro" id="IPR051016">
    <property type="entry name" value="Diverse_Substrate_AcTransf"/>
</dbReference>
<gene>
    <name evidence="4" type="ORF">EIY87_39945</name>
</gene>
<evidence type="ECO:0000256" key="1">
    <source>
        <dbReference type="ARBA" id="ARBA00022679"/>
    </source>
</evidence>
<evidence type="ECO:0000256" key="2">
    <source>
        <dbReference type="ARBA" id="ARBA00023315"/>
    </source>
</evidence>
<keyword evidence="2" id="KW-0012">Acyltransferase</keyword>
<dbReference type="GO" id="GO:0008080">
    <property type="term" value="F:N-acetyltransferase activity"/>
    <property type="evidence" value="ECO:0007669"/>
    <property type="project" value="TreeGrafter"/>
</dbReference>
<dbReference type="InterPro" id="IPR000182">
    <property type="entry name" value="GNAT_dom"/>
</dbReference>
<accession>A0A427SX19</accession>
<dbReference type="EMBL" id="RSEC01000061">
    <property type="protein sequence ID" value="RSD09228.1"/>
    <property type="molecule type" value="Genomic_DNA"/>
</dbReference>
<dbReference type="PROSITE" id="PS51186">
    <property type="entry name" value="GNAT"/>
    <property type="match status" value="1"/>
</dbReference>
<dbReference type="RefSeq" id="WP_125315169.1">
    <property type="nucleotide sequence ID" value="NZ_RSEC01000061.1"/>
</dbReference>
<dbReference type="AlphaFoldDB" id="A0A427SX19"/>
<proteinExistence type="predicted"/>
<dbReference type="PANTHER" id="PTHR10545:SF42">
    <property type="entry name" value="ACETYLTRANSFERASE"/>
    <property type="match status" value="1"/>
</dbReference>
<dbReference type="Gene3D" id="3.40.630.30">
    <property type="match status" value="1"/>
</dbReference>
<keyword evidence="5" id="KW-1185">Reference proteome</keyword>